<sequence length="133" mass="15775">MPLILPQRFSASFVTRTFYPYEYKHCRDQINMGGCYDWAYLAYCLWANVELWTTDYHAWVKVGTKFYDSETFKGNTNLKKLGCNRRCGWNEIEPMLVSAREFKTIWDEYGYSGHSWDSNLERIAGRGLQIVRK</sequence>
<name>A0A6J5RSJ3_9CAUD</name>
<reference evidence="1" key="1">
    <citation type="submission" date="2020-05" db="EMBL/GenBank/DDBJ databases">
        <authorList>
            <person name="Chiriac C."/>
            <person name="Salcher M."/>
            <person name="Ghai R."/>
            <person name="Kavagutti S V."/>
        </authorList>
    </citation>
    <scope>NUCLEOTIDE SEQUENCE</scope>
</reference>
<organism evidence="1">
    <name type="scientific">uncultured Caudovirales phage</name>
    <dbReference type="NCBI Taxonomy" id="2100421"/>
    <lineage>
        <taxon>Viruses</taxon>
        <taxon>Duplodnaviria</taxon>
        <taxon>Heunggongvirae</taxon>
        <taxon>Uroviricota</taxon>
        <taxon>Caudoviricetes</taxon>
        <taxon>Peduoviridae</taxon>
        <taxon>Maltschvirus</taxon>
        <taxon>Maltschvirus maltsch</taxon>
    </lineage>
</organism>
<evidence type="ECO:0000313" key="1">
    <source>
        <dbReference type="EMBL" id="CAB4196648.1"/>
    </source>
</evidence>
<protein>
    <submittedName>
        <fullName evidence="1">Uncharacterized protein</fullName>
    </submittedName>
</protein>
<accession>A0A6J5RSJ3</accession>
<proteinExistence type="predicted"/>
<dbReference type="EMBL" id="LR797252">
    <property type="protein sequence ID" value="CAB4196648.1"/>
    <property type="molecule type" value="Genomic_DNA"/>
</dbReference>
<gene>
    <name evidence="1" type="ORF">UFOVP1290_168</name>
</gene>